<evidence type="ECO:0000313" key="1">
    <source>
        <dbReference type="EMBL" id="HJE97436.1"/>
    </source>
</evidence>
<proteinExistence type="predicted"/>
<reference evidence="1" key="2">
    <citation type="submission" date="2021-09" db="EMBL/GenBank/DDBJ databases">
        <authorList>
            <person name="Gilroy R."/>
        </authorList>
    </citation>
    <scope>NUCLEOTIDE SEQUENCE</scope>
    <source>
        <strain evidence="1">CHK174-6876</strain>
    </source>
</reference>
<comment type="caution">
    <text evidence="1">The sequence shown here is derived from an EMBL/GenBank/DDBJ whole genome shotgun (WGS) entry which is preliminary data.</text>
</comment>
<dbReference type="EMBL" id="DYXG01000075">
    <property type="protein sequence ID" value="HJE97436.1"/>
    <property type="molecule type" value="Genomic_DNA"/>
</dbReference>
<reference evidence="1" key="1">
    <citation type="journal article" date="2021" name="PeerJ">
        <title>Extensive microbial diversity within the chicken gut microbiome revealed by metagenomics and culture.</title>
        <authorList>
            <person name="Gilroy R."/>
            <person name="Ravi A."/>
            <person name="Getino M."/>
            <person name="Pursley I."/>
            <person name="Horton D.L."/>
            <person name="Alikhan N.F."/>
            <person name="Baker D."/>
            <person name="Gharbi K."/>
            <person name="Hall N."/>
            <person name="Watson M."/>
            <person name="Adriaenssens E.M."/>
            <person name="Foster-Nyarko E."/>
            <person name="Jarju S."/>
            <person name="Secka A."/>
            <person name="Antonio M."/>
            <person name="Oren A."/>
            <person name="Chaudhuri R.R."/>
            <person name="La Ragione R."/>
            <person name="Hildebrand F."/>
            <person name="Pallen M.J."/>
        </authorList>
    </citation>
    <scope>NUCLEOTIDE SEQUENCE</scope>
    <source>
        <strain evidence="1">CHK174-6876</strain>
    </source>
</reference>
<dbReference type="InterPro" id="IPR046618">
    <property type="entry name" value="DUF6731"/>
</dbReference>
<accession>A0A921F9G8</accession>
<protein>
    <submittedName>
        <fullName evidence="1">Uncharacterized protein</fullName>
    </submittedName>
</protein>
<sequence>MGELKTQPKKVNFDFFQVWIKSHDGNIKPFDLDDWSEKLPSDNLDERNIRYSGDIIRCDKAECIHPEDHPLTILHFNRLRNSTAPAVATLSTPELTDVELKDNEYIAEDISALFDSTNCVLMLQRNIFSLSVNSLAKYVNYFWNVNKEEEKMDEIEFRPVLIKDAFKTGLKAKRINKFTFKTANVVRGTGVNNIFKSGIGKAIEALETYSGVDVEVTISTTRSKESVLDKEAVHQSIEEIKAHQINFKKAILTSGDEGHSVPIQLINGRLNVDRTFDVPLKKFLDPETVQQDMEQIYSEKYDNFKKEVEDNLVKIPN</sequence>
<gene>
    <name evidence="1" type="ORF">K8V00_07420</name>
</gene>
<organism evidence="1 2">
    <name type="scientific">Ligilactobacillus acidipiscis</name>
    <dbReference type="NCBI Taxonomy" id="89059"/>
    <lineage>
        <taxon>Bacteria</taxon>
        <taxon>Bacillati</taxon>
        <taxon>Bacillota</taxon>
        <taxon>Bacilli</taxon>
        <taxon>Lactobacillales</taxon>
        <taxon>Lactobacillaceae</taxon>
        <taxon>Ligilactobacillus</taxon>
    </lineage>
</organism>
<name>A0A921F9G8_9LACO</name>
<evidence type="ECO:0000313" key="2">
    <source>
        <dbReference type="Proteomes" id="UP000707535"/>
    </source>
</evidence>
<dbReference type="Pfam" id="PF20505">
    <property type="entry name" value="DUF6731"/>
    <property type="match status" value="1"/>
</dbReference>
<dbReference type="AlphaFoldDB" id="A0A921F9G8"/>
<dbReference type="Proteomes" id="UP000707535">
    <property type="component" value="Unassembled WGS sequence"/>
</dbReference>